<dbReference type="OrthoDB" id="9761935at2"/>
<feature type="domain" description="CHAT" evidence="1">
    <location>
        <begin position="64"/>
        <end position="402"/>
    </location>
</feature>
<evidence type="ECO:0000313" key="2">
    <source>
        <dbReference type="EMBL" id="ADO68056.1"/>
    </source>
</evidence>
<reference evidence="2 4" key="2">
    <citation type="journal article" date="2011" name="Mol. Biol. Evol.">
        <title>Comparative genomic analysis of fruiting body formation in Myxococcales.</title>
        <authorList>
            <person name="Huntley S."/>
            <person name="Hamann N."/>
            <person name="Wegener-Feldbrugge S."/>
            <person name="Treuner-Lange A."/>
            <person name="Kube M."/>
            <person name="Reinhardt R."/>
            <person name="Klages S."/>
            <person name="Muller R."/>
            <person name="Ronning C.M."/>
            <person name="Nierman W.C."/>
            <person name="Sogaard-Andersen L."/>
        </authorList>
    </citation>
    <scope>NUCLEOTIDE SEQUENCE [LARGE SCALE GENOMIC DNA]</scope>
    <source>
        <strain evidence="2 4">DW4/3-1</strain>
    </source>
</reference>
<dbReference type="RefSeq" id="WP_002611612.1">
    <property type="nucleotide sequence ID" value="NC_014623.1"/>
</dbReference>
<dbReference type="InterPro" id="IPR024983">
    <property type="entry name" value="CHAT_dom"/>
</dbReference>
<keyword evidence="4" id="KW-1185">Reference proteome</keyword>
<dbReference type="KEGG" id="sur:STAUR_0247"/>
<dbReference type="EMBL" id="CP002271">
    <property type="protein sequence ID" value="ADO68056.1"/>
    <property type="molecule type" value="Genomic_DNA"/>
</dbReference>
<accession>Q09AK7</accession>
<dbReference type="Proteomes" id="UP000032702">
    <property type="component" value="Unassembled WGS sequence"/>
</dbReference>
<dbReference type="eggNOG" id="COG4995">
    <property type="taxonomic scope" value="Bacteria"/>
</dbReference>
<evidence type="ECO:0000313" key="3">
    <source>
        <dbReference type="EMBL" id="EAU68704.1"/>
    </source>
</evidence>
<dbReference type="STRING" id="378806.STAUR_0247"/>
<sequence length="418" mass="45057">MTARFFPKRAPPPTPASAELRYLALLLFPDGRTHTVDLGPAEPIDQAALRLQEALARRNTDVLAVAQSLYALAFQPLMPLLGDSRRLFVSPDGQLTLVPFAALHDGDHFLADAFEFTYLTSGKDLLPRADGSPVSRSVVVLADPGFASPTEELAQEGEAVAVQDGSAPALRRFFSTPRSELADRPWPPLPGTRQEAKAIQHLLPEAQLLLGHEATKTALLSLRAPGILHIATHGFFLEDSTPSADLTRTVAHFGAVGDAGPARSPDPLLRAGLVLSGASAERSPPGVTHEEAFLVTALELSGMNLWGTQLVVLSACDTGRGDVKLGQGVYGLRRALVVAGTQTVVTSLWKVSDEVTSELMERYYRHLLGAQGRAMALQQAMRELRQKHPHPHYWAPFISIGQEAPLLRAIRSEGSALK</sequence>
<protein>
    <recommendedName>
        <fullName evidence="1">CHAT domain-containing protein</fullName>
    </recommendedName>
</protein>
<name>Q09AK7_STIAD</name>
<evidence type="ECO:0000313" key="5">
    <source>
        <dbReference type="Proteomes" id="UP000032702"/>
    </source>
</evidence>
<dbReference type="AlphaFoldDB" id="Q09AK7"/>
<reference evidence="3 5" key="1">
    <citation type="submission" date="2006-04" db="EMBL/GenBank/DDBJ databases">
        <authorList>
            <person name="Nierman W.C."/>
        </authorList>
    </citation>
    <scope>NUCLEOTIDE SEQUENCE [LARGE SCALE GENOMIC DNA]</scope>
    <source>
        <strain evidence="3 5">DW4/3-1</strain>
    </source>
</reference>
<organism evidence="3 5">
    <name type="scientific">Stigmatella aurantiaca (strain DW4/3-1)</name>
    <dbReference type="NCBI Taxonomy" id="378806"/>
    <lineage>
        <taxon>Bacteria</taxon>
        <taxon>Pseudomonadati</taxon>
        <taxon>Myxococcota</taxon>
        <taxon>Myxococcia</taxon>
        <taxon>Myxococcales</taxon>
        <taxon>Cystobacterineae</taxon>
        <taxon>Archangiaceae</taxon>
        <taxon>Stigmatella</taxon>
    </lineage>
</organism>
<evidence type="ECO:0000313" key="4">
    <source>
        <dbReference type="Proteomes" id="UP000001351"/>
    </source>
</evidence>
<dbReference type="EMBL" id="AAMD01000013">
    <property type="protein sequence ID" value="EAU68704.1"/>
    <property type="molecule type" value="Genomic_DNA"/>
</dbReference>
<proteinExistence type="predicted"/>
<dbReference type="Proteomes" id="UP000001351">
    <property type="component" value="Chromosome"/>
</dbReference>
<dbReference type="PANTHER" id="PTHR10098">
    <property type="entry name" value="RAPSYN-RELATED"/>
    <property type="match status" value="1"/>
</dbReference>
<evidence type="ECO:0000259" key="1">
    <source>
        <dbReference type="Pfam" id="PF12770"/>
    </source>
</evidence>
<dbReference type="HOGENOM" id="CLU_068618_0_0_7"/>
<gene>
    <name evidence="2" type="ordered locus">STAUR_0247</name>
    <name evidence="3" type="ORF">STIAU_2755</name>
</gene>
<dbReference type="Pfam" id="PF12770">
    <property type="entry name" value="CHAT"/>
    <property type="match status" value="1"/>
</dbReference>
<dbReference type="PATRIC" id="fig|378806.16.peg.8041"/>
<dbReference type="PANTHER" id="PTHR10098:SF108">
    <property type="entry name" value="TETRATRICOPEPTIDE REPEAT PROTEIN 28"/>
    <property type="match status" value="1"/>
</dbReference>